<evidence type="ECO:0000313" key="8">
    <source>
        <dbReference type="Proteomes" id="UP000029725"/>
    </source>
</evidence>
<evidence type="ECO:0000256" key="3">
    <source>
        <dbReference type="ARBA" id="ARBA00022989"/>
    </source>
</evidence>
<dbReference type="RefSeq" id="XP_013239392.1">
    <property type="nucleotide sequence ID" value="XM_013383938.1"/>
</dbReference>
<name>A0A098VVM0_9MICR</name>
<evidence type="ECO:0000256" key="5">
    <source>
        <dbReference type="SAM" id="MobiDB-lite"/>
    </source>
</evidence>
<dbReference type="GO" id="GO:0012505">
    <property type="term" value="C:endomembrane system"/>
    <property type="evidence" value="ECO:0007669"/>
    <property type="project" value="UniProtKB-SubCell"/>
</dbReference>
<dbReference type="HOGENOM" id="CLU_1050030_0_0_1"/>
<keyword evidence="2 6" id="KW-0812">Transmembrane</keyword>
<dbReference type="Pfam" id="PF04750">
    <property type="entry name" value="Far-17a_AIG1"/>
    <property type="match status" value="1"/>
</dbReference>
<keyword evidence="8" id="KW-1185">Reference proteome</keyword>
<dbReference type="InterPro" id="IPR006838">
    <property type="entry name" value="ADTRP_AIG1"/>
</dbReference>
<dbReference type="GeneID" id="25258118"/>
<proteinExistence type="predicted"/>
<dbReference type="PANTHER" id="PTHR10989:SF16">
    <property type="entry name" value="AT02829P-RELATED"/>
    <property type="match status" value="1"/>
</dbReference>
<keyword evidence="3 6" id="KW-1133">Transmembrane helix</keyword>
<feature type="transmembrane region" description="Helical" evidence="6">
    <location>
        <begin position="49"/>
        <end position="71"/>
    </location>
</feature>
<evidence type="ECO:0000256" key="2">
    <source>
        <dbReference type="ARBA" id="ARBA00022692"/>
    </source>
</evidence>
<dbReference type="GO" id="GO:0016020">
    <property type="term" value="C:membrane"/>
    <property type="evidence" value="ECO:0007669"/>
    <property type="project" value="InterPro"/>
</dbReference>
<dbReference type="EMBL" id="JMKJ01000022">
    <property type="protein sequence ID" value="KGG52965.1"/>
    <property type="molecule type" value="Genomic_DNA"/>
</dbReference>
<evidence type="ECO:0000313" key="7">
    <source>
        <dbReference type="EMBL" id="KGG52965.1"/>
    </source>
</evidence>
<feature type="transmembrane region" description="Helical" evidence="6">
    <location>
        <begin position="134"/>
        <end position="158"/>
    </location>
</feature>
<accession>A0A098VVM0</accession>
<comment type="subcellular location">
    <subcellularLocation>
        <location evidence="1">Endomembrane system</location>
        <topology evidence="1">Multi-pass membrane protein</topology>
    </subcellularLocation>
</comment>
<protein>
    <submittedName>
        <fullName evidence="7">Uncharacterized protein</fullName>
    </submittedName>
</protein>
<dbReference type="AlphaFoldDB" id="A0A098VVM0"/>
<dbReference type="Proteomes" id="UP000029725">
    <property type="component" value="Unassembled WGS sequence"/>
</dbReference>
<feature type="transmembrane region" description="Helical" evidence="6">
    <location>
        <begin position="91"/>
        <end position="113"/>
    </location>
</feature>
<comment type="caution">
    <text evidence="7">The sequence shown here is derived from an EMBL/GenBank/DDBJ whole genome shotgun (WGS) entry which is preliminary data.</text>
</comment>
<sequence length="265" mass="29756">MTVSSPKKAETPRVPFSMGKKEPPKQDLTTSGTAEDQQHAAKPAFNTSLLVRMGVRGFFFGTSLFGFMQWWEHPDYIKLIINSKYAGKYEYLTYLGVAVTMATIAVASGADLLQNCTSSARIEGHRGNAARIAASVSNWLLATAFPMETLITVLYWILRAFDRSLLSSTHMLRKGELLAVESDIAMHLLPFFYVWAELLLFSPFLARPFVRRATHRLVLVVCNEQTLGIPTPRQAFDDSALWARCRHNQPESCRLFTGYRIAAKT</sequence>
<dbReference type="VEuPathDB" id="MicrosporidiaDB:DI09_11p100"/>
<evidence type="ECO:0000256" key="4">
    <source>
        <dbReference type="ARBA" id="ARBA00023136"/>
    </source>
</evidence>
<keyword evidence="4 6" id="KW-0472">Membrane</keyword>
<evidence type="ECO:0000256" key="1">
    <source>
        <dbReference type="ARBA" id="ARBA00004127"/>
    </source>
</evidence>
<organism evidence="7 8">
    <name type="scientific">Mitosporidium daphniae</name>
    <dbReference type="NCBI Taxonomy" id="1485682"/>
    <lineage>
        <taxon>Eukaryota</taxon>
        <taxon>Fungi</taxon>
        <taxon>Fungi incertae sedis</taxon>
        <taxon>Microsporidia</taxon>
        <taxon>Mitosporidium</taxon>
    </lineage>
</organism>
<dbReference type="PANTHER" id="PTHR10989">
    <property type="entry name" value="ANDROGEN-INDUCED PROTEIN 1-RELATED"/>
    <property type="match status" value="1"/>
</dbReference>
<feature type="transmembrane region" description="Helical" evidence="6">
    <location>
        <begin position="184"/>
        <end position="206"/>
    </location>
</feature>
<dbReference type="OrthoDB" id="1898221at2759"/>
<reference evidence="7 8" key="1">
    <citation type="submission" date="2014-04" db="EMBL/GenBank/DDBJ databases">
        <title>A new species of microsporidia sheds light on the evolution of extreme parasitism.</title>
        <authorList>
            <person name="Haag K.L."/>
            <person name="James T.Y."/>
            <person name="Larsson R."/>
            <person name="Schaer T.M."/>
            <person name="Refardt D."/>
            <person name="Pombert J.-F."/>
            <person name="Ebert D."/>
        </authorList>
    </citation>
    <scope>NUCLEOTIDE SEQUENCE [LARGE SCALE GENOMIC DNA]</scope>
    <source>
        <strain evidence="7 8">UGP3</strain>
        <tissue evidence="7">Spores</tissue>
    </source>
</reference>
<gene>
    <name evidence="7" type="ORF">DI09_11p100</name>
</gene>
<feature type="region of interest" description="Disordered" evidence="5">
    <location>
        <begin position="1"/>
        <end position="39"/>
    </location>
</feature>
<evidence type="ECO:0000256" key="6">
    <source>
        <dbReference type="SAM" id="Phobius"/>
    </source>
</evidence>